<gene>
    <name evidence="3" type="ORF">BDW02DRAFT_603878</name>
    <name evidence="2" type="ORF">BDW02DRAFT_603880</name>
</gene>
<organism evidence="3 4">
    <name type="scientific">Decorospora gaudefroyi</name>
    <dbReference type="NCBI Taxonomy" id="184978"/>
    <lineage>
        <taxon>Eukaryota</taxon>
        <taxon>Fungi</taxon>
        <taxon>Dikarya</taxon>
        <taxon>Ascomycota</taxon>
        <taxon>Pezizomycotina</taxon>
        <taxon>Dothideomycetes</taxon>
        <taxon>Pleosporomycetidae</taxon>
        <taxon>Pleosporales</taxon>
        <taxon>Pleosporineae</taxon>
        <taxon>Pleosporaceae</taxon>
        <taxon>Decorospora</taxon>
    </lineage>
</organism>
<evidence type="ECO:0000313" key="2">
    <source>
        <dbReference type="EMBL" id="KAF1828021.1"/>
    </source>
</evidence>
<protein>
    <submittedName>
        <fullName evidence="3">Uncharacterized protein</fullName>
    </submittedName>
</protein>
<name>A0A6A5K0U7_9PLEO</name>
<accession>A0A6A5K0U7</accession>
<dbReference type="EMBL" id="ML975769">
    <property type="protein sequence ID" value="KAF1828024.1"/>
    <property type="molecule type" value="Genomic_DNA"/>
</dbReference>
<dbReference type="OrthoDB" id="3798450at2759"/>
<dbReference type="Proteomes" id="UP000800040">
    <property type="component" value="Unassembled WGS sequence"/>
</dbReference>
<proteinExistence type="predicted"/>
<evidence type="ECO:0000313" key="3">
    <source>
        <dbReference type="EMBL" id="KAF1828024.1"/>
    </source>
</evidence>
<feature type="region of interest" description="Disordered" evidence="1">
    <location>
        <begin position="253"/>
        <end position="313"/>
    </location>
</feature>
<sequence>MAGDDFVNPIPKPPPIPSYVSNAPIPDHVYAFAPHNEPQPPLARWLCQGCIKSLTTPSKGEIMSNRTVLGVAVAFTSPEFCSRKNNFGVCSSCREAKTGGCATVSPEFRRAVNILVWLATYAHGKTLQAMSDPAAPGSLEELLSSEVGQPVFGHWDNVFNYAKLLREAFVDYPKSVARGRGGQSVEAYQQQRVASKEHNLKRYKLGLGSQGLNLPANVSVNTALERNFEKGGSARNREKRFYFYGPDIPAADEVTAPYQTPSPTKRAFAGTSSGRNQRKAGGRYDRDMEIDDQEDYRPSQSPSQRAASGGTQQ</sequence>
<evidence type="ECO:0000256" key="1">
    <source>
        <dbReference type="SAM" id="MobiDB-lite"/>
    </source>
</evidence>
<dbReference type="AlphaFoldDB" id="A0A6A5K0U7"/>
<keyword evidence="4" id="KW-1185">Reference proteome</keyword>
<feature type="compositionally biased region" description="Polar residues" evidence="1">
    <location>
        <begin position="298"/>
        <end position="313"/>
    </location>
</feature>
<reference evidence="3" key="1">
    <citation type="submission" date="2020-01" db="EMBL/GenBank/DDBJ databases">
        <authorList>
            <consortium name="DOE Joint Genome Institute"/>
            <person name="Haridas S."/>
            <person name="Albert R."/>
            <person name="Binder M."/>
            <person name="Bloem J."/>
            <person name="Labutti K."/>
            <person name="Salamov A."/>
            <person name="Andreopoulos B."/>
            <person name="Baker S.E."/>
            <person name="Barry K."/>
            <person name="Bills G."/>
            <person name="Bluhm B.H."/>
            <person name="Cannon C."/>
            <person name="Castanera R."/>
            <person name="Culley D.E."/>
            <person name="Daum C."/>
            <person name="Ezra D."/>
            <person name="Gonzalez J.B."/>
            <person name="Henrissat B."/>
            <person name="Kuo A."/>
            <person name="Liang C."/>
            <person name="Lipzen A."/>
            <person name="Lutzoni F."/>
            <person name="Magnuson J."/>
            <person name="Mondo S."/>
            <person name="Nolan M."/>
            <person name="Ohm R."/>
            <person name="Pangilinan J."/>
            <person name="Park H.-J."/>
            <person name="Ramirez L."/>
            <person name="Alfaro M."/>
            <person name="Sun H."/>
            <person name="Tritt A."/>
            <person name="Yoshinaga Y."/>
            <person name="Zwiers L.-H."/>
            <person name="Turgeon B.G."/>
            <person name="Goodwin S.B."/>
            <person name="Spatafora J.W."/>
            <person name="Crous P.W."/>
            <person name="Grigoriev I.V."/>
        </authorList>
    </citation>
    <scope>NUCLEOTIDE SEQUENCE</scope>
    <source>
        <strain evidence="3">P77</strain>
    </source>
</reference>
<dbReference type="EMBL" id="ML975771">
    <property type="protein sequence ID" value="KAF1828021.1"/>
    <property type="molecule type" value="Genomic_DNA"/>
</dbReference>
<evidence type="ECO:0000313" key="4">
    <source>
        <dbReference type="Proteomes" id="UP000800040"/>
    </source>
</evidence>